<dbReference type="Pfam" id="PF00240">
    <property type="entry name" value="ubiquitin"/>
    <property type="match status" value="1"/>
</dbReference>
<evidence type="ECO:0000313" key="3">
    <source>
        <dbReference type="EMBL" id="KAK9766778.1"/>
    </source>
</evidence>
<gene>
    <name evidence="3" type="ORF">K7432_003884</name>
</gene>
<sequence>MGCCASQPADDDVHNNPDRVIPNAGNKPLKKKVITWTSETPLTLAQLQAQRDGFWDTAPTYEGRRDVWEGLRTACETNDLIHAQAIVDGLRLSVPTGHLSDGCYDELGNRYIIPQYCFAEPTNLVMVSSESNVKPPVELPAPEYELEDKKVKPQEEVSDTSKPQPIPVITVTEHAPEPEVEAFGDGSQELTVRLNTGKDVRIKVSPSEDLHSVKAKVCAAESVDPSTVNIKFIYLGKILDQSTTIEGTKIPAGGVIQALVVLV</sequence>
<evidence type="ECO:0000259" key="2">
    <source>
        <dbReference type="PROSITE" id="PS50053"/>
    </source>
</evidence>
<dbReference type="PROSITE" id="PS50053">
    <property type="entry name" value="UBIQUITIN_2"/>
    <property type="match status" value="1"/>
</dbReference>
<feature type="region of interest" description="Disordered" evidence="1">
    <location>
        <begin position="1"/>
        <end position="25"/>
    </location>
</feature>
<dbReference type="InterPro" id="IPR032752">
    <property type="entry name" value="DC-UbP/UBTD2_N"/>
</dbReference>
<dbReference type="InterPro" id="IPR038169">
    <property type="entry name" value="DC-UbP/UBTD2_N_sf"/>
</dbReference>
<accession>A0ABR2WZ38</accession>
<dbReference type="SUPFAM" id="SSF54236">
    <property type="entry name" value="Ubiquitin-like"/>
    <property type="match status" value="1"/>
</dbReference>
<dbReference type="Proteomes" id="UP001479436">
    <property type="component" value="Unassembled WGS sequence"/>
</dbReference>
<dbReference type="PANTHER" id="PTHR13609">
    <property type="entry name" value="UBIQUITIN DOMAIN CONTAINING 1 PROTEIN-RELATED"/>
    <property type="match status" value="1"/>
</dbReference>
<keyword evidence="4" id="KW-1185">Reference proteome</keyword>
<dbReference type="Pfam" id="PF16455">
    <property type="entry name" value="UBD"/>
    <property type="match status" value="1"/>
</dbReference>
<evidence type="ECO:0000313" key="4">
    <source>
        <dbReference type="Proteomes" id="UP001479436"/>
    </source>
</evidence>
<proteinExistence type="predicted"/>
<dbReference type="InterPro" id="IPR039869">
    <property type="entry name" value="UBTD1/2"/>
</dbReference>
<dbReference type="Gene3D" id="1.20.225.20">
    <property type="entry name" value="Ub domain-containing protein, DC-UbP/UBTD2, N-terminal domain"/>
    <property type="match status" value="1"/>
</dbReference>
<protein>
    <recommendedName>
        <fullName evidence="2">Ubiquitin-like domain-containing protein</fullName>
    </recommendedName>
</protein>
<reference evidence="3 4" key="1">
    <citation type="submission" date="2023-04" db="EMBL/GenBank/DDBJ databases">
        <title>Genome of Basidiobolus ranarum AG-B5.</title>
        <authorList>
            <person name="Stajich J.E."/>
            <person name="Carter-House D."/>
            <person name="Gryganskyi A."/>
        </authorList>
    </citation>
    <scope>NUCLEOTIDE SEQUENCE [LARGE SCALE GENOMIC DNA]</scope>
    <source>
        <strain evidence="3 4">AG-B5</strain>
    </source>
</reference>
<organism evidence="3 4">
    <name type="scientific">Basidiobolus ranarum</name>
    <dbReference type="NCBI Taxonomy" id="34480"/>
    <lineage>
        <taxon>Eukaryota</taxon>
        <taxon>Fungi</taxon>
        <taxon>Fungi incertae sedis</taxon>
        <taxon>Zoopagomycota</taxon>
        <taxon>Entomophthoromycotina</taxon>
        <taxon>Basidiobolomycetes</taxon>
        <taxon>Basidiobolales</taxon>
        <taxon>Basidiobolaceae</taxon>
        <taxon>Basidiobolus</taxon>
    </lineage>
</organism>
<feature type="domain" description="Ubiquitin-like" evidence="2">
    <location>
        <begin position="188"/>
        <end position="260"/>
    </location>
</feature>
<evidence type="ECO:0000256" key="1">
    <source>
        <dbReference type="SAM" id="MobiDB-lite"/>
    </source>
</evidence>
<dbReference type="InterPro" id="IPR000626">
    <property type="entry name" value="Ubiquitin-like_dom"/>
</dbReference>
<dbReference type="Gene3D" id="3.10.20.90">
    <property type="entry name" value="Phosphatidylinositol 3-kinase Catalytic Subunit, Chain A, domain 1"/>
    <property type="match status" value="1"/>
</dbReference>
<dbReference type="EMBL" id="JASJQH010000125">
    <property type="protein sequence ID" value="KAK9766778.1"/>
    <property type="molecule type" value="Genomic_DNA"/>
</dbReference>
<dbReference type="SMART" id="SM00213">
    <property type="entry name" value="UBQ"/>
    <property type="match status" value="1"/>
</dbReference>
<name>A0ABR2WZ38_9FUNG</name>
<comment type="caution">
    <text evidence="3">The sequence shown here is derived from an EMBL/GenBank/DDBJ whole genome shotgun (WGS) entry which is preliminary data.</text>
</comment>
<dbReference type="InterPro" id="IPR029071">
    <property type="entry name" value="Ubiquitin-like_domsf"/>
</dbReference>